<name>A0A9Q1JRF9_9CARY</name>
<evidence type="ECO:0000259" key="6">
    <source>
        <dbReference type="Pfam" id="PF08263"/>
    </source>
</evidence>
<gene>
    <name evidence="7" type="ORF">Cgig2_025713</name>
</gene>
<feature type="compositionally biased region" description="Basic and acidic residues" evidence="4">
    <location>
        <begin position="105"/>
        <end position="120"/>
    </location>
</feature>
<keyword evidence="3" id="KW-0677">Repeat</keyword>
<dbReference type="OrthoDB" id="406235at2759"/>
<dbReference type="InterPro" id="IPR001611">
    <property type="entry name" value="Leu-rich_rpt"/>
</dbReference>
<organism evidence="7 8">
    <name type="scientific">Carnegiea gigantea</name>
    <dbReference type="NCBI Taxonomy" id="171969"/>
    <lineage>
        <taxon>Eukaryota</taxon>
        <taxon>Viridiplantae</taxon>
        <taxon>Streptophyta</taxon>
        <taxon>Embryophyta</taxon>
        <taxon>Tracheophyta</taxon>
        <taxon>Spermatophyta</taxon>
        <taxon>Magnoliopsida</taxon>
        <taxon>eudicotyledons</taxon>
        <taxon>Gunneridae</taxon>
        <taxon>Pentapetalae</taxon>
        <taxon>Caryophyllales</taxon>
        <taxon>Cactineae</taxon>
        <taxon>Cactaceae</taxon>
        <taxon>Cactoideae</taxon>
        <taxon>Echinocereeae</taxon>
        <taxon>Carnegiea</taxon>
    </lineage>
</organism>
<sequence length="204" mass="22261">MEQGVLAIVAPFCLILIFTYFRGASGNAEGDALNALRSNLLDPNGVLQSWDPTLVNPCTWLHVTCSSDNSVTRVDLGNANLTGTLVPQLGNLANLQYLDEASMQDEEKPADREEKGETKVANDNTFMPTGIHVTPFGMLVYYECCSKRLIVLLQGKELYSNNISGSVPVELGNLTNLVSLDLYLNNLTGPIPDTLGNLKRLQFL</sequence>
<evidence type="ECO:0000256" key="3">
    <source>
        <dbReference type="ARBA" id="ARBA00022737"/>
    </source>
</evidence>
<accession>A0A9Q1JRF9</accession>
<evidence type="ECO:0000256" key="5">
    <source>
        <dbReference type="SAM" id="SignalP"/>
    </source>
</evidence>
<dbReference type="InterPro" id="IPR013210">
    <property type="entry name" value="LRR_N_plant-typ"/>
</dbReference>
<evidence type="ECO:0000313" key="8">
    <source>
        <dbReference type="Proteomes" id="UP001153076"/>
    </source>
</evidence>
<evidence type="ECO:0000256" key="1">
    <source>
        <dbReference type="ARBA" id="ARBA00022614"/>
    </source>
</evidence>
<dbReference type="Pfam" id="PF00560">
    <property type="entry name" value="LRR_1"/>
    <property type="match status" value="1"/>
</dbReference>
<dbReference type="SUPFAM" id="SSF52058">
    <property type="entry name" value="L domain-like"/>
    <property type="match status" value="1"/>
</dbReference>
<dbReference type="PANTHER" id="PTHR47988">
    <property type="entry name" value="SOMATIC EMBRYOGENESIS RECEPTOR KINASE 1"/>
    <property type="match status" value="1"/>
</dbReference>
<evidence type="ECO:0000256" key="4">
    <source>
        <dbReference type="SAM" id="MobiDB-lite"/>
    </source>
</evidence>
<feature type="signal peptide" evidence="5">
    <location>
        <begin position="1"/>
        <end position="26"/>
    </location>
</feature>
<feature type="chain" id="PRO_5040162447" description="Leucine-rich repeat-containing N-terminal plant-type domain-containing protein" evidence="5">
    <location>
        <begin position="27"/>
        <end position="204"/>
    </location>
</feature>
<proteinExistence type="predicted"/>
<feature type="region of interest" description="Disordered" evidence="4">
    <location>
        <begin position="102"/>
        <end position="123"/>
    </location>
</feature>
<evidence type="ECO:0000313" key="7">
    <source>
        <dbReference type="EMBL" id="KAJ8429527.1"/>
    </source>
</evidence>
<dbReference type="InterPro" id="IPR032675">
    <property type="entry name" value="LRR_dom_sf"/>
</dbReference>
<dbReference type="Pfam" id="PF08263">
    <property type="entry name" value="LRRNT_2"/>
    <property type="match status" value="1"/>
</dbReference>
<dbReference type="EMBL" id="JAKOGI010000886">
    <property type="protein sequence ID" value="KAJ8429527.1"/>
    <property type="molecule type" value="Genomic_DNA"/>
</dbReference>
<dbReference type="AlphaFoldDB" id="A0A9Q1JRF9"/>
<keyword evidence="1" id="KW-0433">Leucine-rich repeat</keyword>
<keyword evidence="2 5" id="KW-0732">Signal</keyword>
<protein>
    <recommendedName>
        <fullName evidence="6">Leucine-rich repeat-containing N-terminal plant-type domain-containing protein</fullName>
    </recommendedName>
</protein>
<reference evidence="7" key="1">
    <citation type="submission" date="2022-04" db="EMBL/GenBank/DDBJ databases">
        <title>Carnegiea gigantea Genome sequencing and assembly v2.</title>
        <authorList>
            <person name="Copetti D."/>
            <person name="Sanderson M.J."/>
            <person name="Burquez A."/>
            <person name="Wojciechowski M.F."/>
        </authorList>
    </citation>
    <scope>NUCLEOTIDE SEQUENCE</scope>
    <source>
        <strain evidence="7">SGP5-SGP5p</strain>
        <tissue evidence="7">Aerial part</tissue>
    </source>
</reference>
<dbReference type="Gene3D" id="3.80.10.10">
    <property type="entry name" value="Ribonuclease Inhibitor"/>
    <property type="match status" value="1"/>
</dbReference>
<keyword evidence="8" id="KW-1185">Reference proteome</keyword>
<comment type="caution">
    <text evidence="7">The sequence shown here is derived from an EMBL/GenBank/DDBJ whole genome shotgun (WGS) entry which is preliminary data.</text>
</comment>
<feature type="domain" description="Leucine-rich repeat-containing N-terminal plant-type" evidence="6">
    <location>
        <begin position="27"/>
        <end position="66"/>
    </location>
</feature>
<dbReference type="Proteomes" id="UP001153076">
    <property type="component" value="Unassembled WGS sequence"/>
</dbReference>
<evidence type="ECO:0000256" key="2">
    <source>
        <dbReference type="ARBA" id="ARBA00022729"/>
    </source>
</evidence>